<keyword evidence="2" id="KW-0540">Nuclease</keyword>
<dbReference type="RefSeq" id="WP_242177208.1">
    <property type="nucleotide sequence ID" value="NZ_JAKQYM010000001.1"/>
</dbReference>
<dbReference type="SMART" id="SM00060">
    <property type="entry name" value="FN3"/>
    <property type="match status" value="2"/>
</dbReference>
<dbReference type="GO" id="GO:0004519">
    <property type="term" value="F:endonuclease activity"/>
    <property type="evidence" value="ECO:0007669"/>
    <property type="project" value="UniProtKB-KW"/>
</dbReference>
<dbReference type="Pfam" id="PF04231">
    <property type="entry name" value="Endonuclease_1"/>
    <property type="match status" value="1"/>
</dbReference>
<evidence type="ECO:0000256" key="3">
    <source>
        <dbReference type="ARBA" id="ARBA00022729"/>
    </source>
</evidence>
<dbReference type="InterPro" id="IPR001322">
    <property type="entry name" value="Lamin_tail_dom"/>
</dbReference>
<dbReference type="InterPro" id="IPR026444">
    <property type="entry name" value="Secre_tail"/>
</dbReference>
<dbReference type="SUPFAM" id="SSF54060">
    <property type="entry name" value="His-Me finger endonucleases"/>
    <property type="match status" value="1"/>
</dbReference>
<dbReference type="InterPro" id="IPR007346">
    <property type="entry name" value="Endonuclease-I"/>
</dbReference>
<comment type="caution">
    <text evidence="8">The sequence shown here is derived from an EMBL/GenBank/DDBJ whole genome shotgun (WGS) entry which is preliminary data.</text>
</comment>
<accession>A0A9X1VL79</accession>
<evidence type="ECO:0000256" key="2">
    <source>
        <dbReference type="ARBA" id="ARBA00022722"/>
    </source>
</evidence>
<evidence type="ECO:0000256" key="1">
    <source>
        <dbReference type="ARBA" id="ARBA00006429"/>
    </source>
</evidence>
<feature type="domain" description="Fibronectin type-III" evidence="6">
    <location>
        <begin position="364"/>
        <end position="449"/>
    </location>
</feature>
<evidence type="ECO:0000259" key="7">
    <source>
        <dbReference type="PROSITE" id="PS51841"/>
    </source>
</evidence>
<evidence type="ECO:0000256" key="4">
    <source>
        <dbReference type="ARBA" id="ARBA00022801"/>
    </source>
</evidence>
<dbReference type="NCBIfam" id="TIGR04183">
    <property type="entry name" value="Por_Secre_tail"/>
    <property type="match status" value="1"/>
</dbReference>
<evidence type="ECO:0000256" key="5">
    <source>
        <dbReference type="SAM" id="SignalP"/>
    </source>
</evidence>
<dbReference type="AlphaFoldDB" id="A0A9X1VL79"/>
<evidence type="ECO:0000313" key="8">
    <source>
        <dbReference type="EMBL" id="MCI2228095.1"/>
    </source>
</evidence>
<dbReference type="SUPFAM" id="SSF49265">
    <property type="entry name" value="Fibronectin type III"/>
    <property type="match status" value="1"/>
</dbReference>
<organism evidence="8 9">
    <name type="scientific">Polaribacter marinus</name>
    <dbReference type="NCBI Taxonomy" id="2916838"/>
    <lineage>
        <taxon>Bacteria</taxon>
        <taxon>Pseudomonadati</taxon>
        <taxon>Bacteroidota</taxon>
        <taxon>Flavobacteriia</taxon>
        <taxon>Flavobacteriales</taxon>
        <taxon>Flavobacteriaceae</taxon>
    </lineage>
</organism>
<evidence type="ECO:0000313" key="9">
    <source>
        <dbReference type="Proteomes" id="UP001139369"/>
    </source>
</evidence>
<protein>
    <submittedName>
        <fullName evidence="8">Endonuclease</fullName>
    </submittedName>
</protein>
<dbReference type="Pfam" id="PF00041">
    <property type="entry name" value="fn3"/>
    <property type="match status" value="2"/>
</dbReference>
<dbReference type="PANTHER" id="PTHR33607:SF2">
    <property type="entry name" value="ENDONUCLEASE-1"/>
    <property type="match status" value="1"/>
</dbReference>
<dbReference type="InterPro" id="IPR003961">
    <property type="entry name" value="FN3_dom"/>
</dbReference>
<feature type="domain" description="Fibronectin type-III" evidence="6">
    <location>
        <begin position="273"/>
        <end position="363"/>
    </location>
</feature>
<feature type="signal peptide" evidence="5">
    <location>
        <begin position="1"/>
        <end position="21"/>
    </location>
</feature>
<feature type="domain" description="LTD" evidence="7">
    <location>
        <begin position="436"/>
        <end position="572"/>
    </location>
</feature>
<sequence>MNKTLLLLTTLLLTFSINAQQAYYNDVDLTKSGLDLKEELATKTISEHSKTLSYSQVWDALKVTDLNPENSSEVLLIYGYSDTTVGTTARRRGKDQNGGNQGDWNREHTYAKSLGDPNLGTSGPGADAHHLRPSDVSFNGQRGHLKFVDGNGNAGSVSGGWYPGDEWKGDVARMMMYMYIRYGDRCKPTGVGIGSSSSTPDDMIDLFLEWNAEDPVSNFERQRNTYHDSNASYAQGNRNPFIDNAYLATKIWGGPAALDSWESTPADEEAPTAPTNVVLSNITYTTIDVAWTASTDNVAVSAYEIFVNGVFNGETSNTTYNITDLIPSTSYTITVLAKDNAENESAQSAAVNTATLTDNTPPSVPTNITISNQTGTSFKVNWSASTDDISVGGYDIFVDSNLIGTTTELSFVVTGLTVSTTYSVTLLAKDTANNQSVQSNAVSATTTDGSNHIFELFFSEYIEGSSSNKAIEIANFTGQTVSLADYSVKLASNGNSFGTTLTFTTESIEHGEVYIIGNADMNICEDEVDVESSVTYFNGNDVIGLFKNDVLIDIIGEEGDDNDFAENVTLKRKPTIISPNTVFNAEEWIETSTDDCSDLGSHNVSTAGLNTTDFATFKMYPNPTNGNKIYFNITKDVAITIYNVLGKIVKTEKISTTNNSIDISKLSQGIYLVKIKSQNQFITTKLIKK</sequence>
<dbReference type="Proteomes" id="UP001139369">
    <property type="component" value="Unassembled WGS sequence"/>
</dbReference>
<comment type="similarity">
    <text evidence="1">Belongs to the EndA/NucM nuclease family.</text>
</comment>
<dbReference type="Gene3D" id="2.60.40.10">
    <property type="entry name" value="Immunoglobulins"/>
    <property type="match status" value="2"/>
</dbReference>
<dbReference type="InterPro" id="IPR013783">
    <property type="entry name" value="Ig-like_fold"/>
</dbReference>
<keyword evidence="8" id="KW-0255">Endonuclease</keyword>
<dbReference type="InterPro" id="IPR036116">
    <property type="entry name" value="FN3_sf"/>
</dbReference>
<dbReference type="PANTHER" id="PTHR33607">
    <property type="entry name" value="ENDONUCLEASE-1"/>
    <property type="match status" value="1"/>
</dbReference>
<evidence type="ECO:0000259" key="6">
    <source>
        <dbReference type="PROSITE" id="PS50853"/>
    </source>
</evidence>
<dbReference type="Pfam" id="PF18962">
    <property type="entry name" value="Por_Secre_tail"/>
    <property type="match status" value="1"/>
</dbReference>
<dbReference type="PROSITE" id="PS50853">
    <property type="entry name" value="FN3"/>
    <property type="match status" value="2"/>
</dbReference>
<dbReference type="EMBL" id="JAKQYM010000001">
    <property type="protein sequence ID" value="MCI2228095.1"/>
    <property type="molecule type" value="Genomic_DNA"/>
</dbReference>
<reference evidence="8" key="1">
    <citation type="submission" date="2022-02" db="EMBL/GenBank/DDBJ databases">
        <title>Polaribacter sp. MSW13, isolated from seawater.</title>
        <authorList>
            <person name="Kristyanto S."/>
            <person name="Jung J."/>
            <person name="Jeon C.O."/>
        </authorList>
    </citation>
    <scope>NUCLEOTIDE SEQUENCE</scope>
    <source>
        <strain evidence="8">MSW13</strain>
    </source>
</reference>
<keyword evidence="9" id="KW-1185">Reference proteome</keyword>
<feature type="chain" id="PRO_5040770900" evidence="5">
    <location>
        <begin position="22"/>
        <end position="689"/>
    </location>
</feature>
<gene>
    <name evidence="8" type="ORF">MC378_02870</name>
</gene>
<keyword evidence="3 5" id="KW-0732">Signal</keyword>
<dbReference type="Pfam" id="PF00932">
    <property type="entry name" value="LTD"/>
    <property type="match status" value="1"/>
</dbReference>
<dbReference type="InterPro" id="IPR044925">
    <property type="entry name" value="His-Me_finger_sf"/>
</dbReference>
<name>A0A9X1VL79_9FLAO</name>
<keyword evidence="4" id="KW-0378">Hydrolase</keyword>
<proteinExistence type="inferred from homology"/>
<dbReference type="GO" id="GO:0016787">
    <property type="term" value="F:hydrolase activity"/>
    <property type="evidence" value="ECO:0007669"/>
    <property type="project" value="UniProtKB-KW"/>
</dbReference>
<dbReference type="CDD" id="cd00063">
    <property type="entry name" value="FN3"/>
    <property type="match status" value="2"/>
</dbReference>
<dbReference type="PROSITE" id="PS51841">
    <property type="entry name" value="LTD"/>
    <property type="match status" value="1"/>
</dbReference>